<dbReference type="Gene3D" id="3.40.50.1390">
    <property type="entry name" value="Resolvase, N-terminal catalytic domain"/>
    <property type="match status" value="1"/>
</dbReference>
<dbReference type="Pfam" id="PF00239">
    <property type="entry name" value="Resolvase"/>
    <property type="match status" value="1"/>
</dbReference>
<dbReference type="PROSITE" id="PS00397">
    <property type="entry name" value="RECOMBINASES_1"/>
    <property type="match status" value="1"/>
</dbReference>
<evidence type="ECO:0000256" key="1">
    <source>
        <dbReference type="ARBA" id="ARBA00022908"/>
    </source>
</evidence>
<dbReference type="GO" id="GO:0015074">
    <property type="term" value="P:DNA integration"/>
    <property type="evidence" value="ECO:0007669"/>
    <property type="project" value="UniProtKB-KW"/>
</dbReference>
<dbReference type="RefSeq" id="WP_183403357.1">
    <property type="nucleotide sequence ID" value="NZ_JACHGG010000002.1"/>
</dbReference>
<keyword evidence="8" id="KW-1185">Reference proteome</keyword>
<dbReference type="AlphaFoldDB" id="A0A7W9WAX6"/>
<name>A0A7W9WAX6_9BACT</name>
<comment type="caution">
    <text evidence="7">The sequence shown here is derived from an EMBL/GenBank/DDBJ whole genome shotgun (WGS) entry which is preliminary data.</text>
</comment>
<dbReference type="InterPro" id="IPR006118">
    <property type="entry name" value="Recombinase_CS"/>
</dbReference>
<gene>
    <name evidence="7" type="ORF">HNQ93_001264</name>
</gene>
<dbReference type="GO" id="GO:0000150">
    <property type="term" value="F:DNA strand exchange activity"/>
    <property type="evidence" value="ECO:0007669"/>
    <property type="project" value="InterPro"/>
</dbReference>
<dbReference type="InterPro" id="IPR036162">
    <property type="entry name" value="Resolvase-like_N_sf"/>
</dbReference>
<evidence type="ECO:0000256" key="2">
    <source>
        <dbReference type="ARBA" id="ARBA00023125"/>
    </source>
</evidence>
<dbReference type="InterPro" id="IPR050639">
    <property type="entry name" value="SSR_resolvase"/>
</dbReference>
<accession>A0A7W9WAX6</accession>
<dbReference type="SUPFAM" id="SSF53041">
    <property type="entry name" value="Resolvase-like"/>
    <property type="match status" value="1"/>
</dbReference>
<evidence type="ECO:0000313" key="7">
    <source>
        <dbReference type="EMBL" id="MBB6058418.1"/>
    </source>
</evidence>
<proteinExistence type="predicted"/>
<evidence type="ECO:0000256" key="4">
    <source>
        <dbReference type="PIRSR" id="PIRSR606118-50"/>
    </source>
</evidence>
<dbReference type="CDD" id="cd00338">
    <property type="entry name" value="Ser_Recombinase"/>
    <property type="match status" value="1"/>
</dbReference>
<protein>
    <submittedName>
        <fullName evidence="7">DNA invertase Pin-like site-specific DNA recombinase</fullName>
    </submittedName>
</protein>
<dbReference type="EMBL" id="JACHGG010000002">
    <property type="protein sequence ID" value="MBB6058418.1"/>
    <property type="molecule type" value="Genomic_DNA"/>
</dbReference>
<dbReference type="SMART" id="SM00857">
    <property type="entry name" value="Resolvase"/>
    <property type="match status" value="1"/>
</dbReference>
<evidence type="ECO:0000256" key="3">
    <source>
        <dbReference type="ARBA" id="ARBA00023172"/>
    </source>
</evidence>
<evidence type="ECO:0000256" key="5">
    <source>
        <dbReference type="PROSITE-ProRule" id="PRU10137"/>
    </source>
</evidence>
<feature type="active site" description="O-(5'-phospho-DNA)-serine intermediate" evidence="4 5">
    <location>
        <position position="11"/>
    </location>
</feature>
<organism evidence="7 8">
    <name type="scientific">Hymenobacter luteus</name>
    <dbReference type="NCBI Taxonomy" id="1411122"/>
    <lineage>
        <taxon>Bacteria</taxon>
        <taxon>Pseudomonadati</taxon>
        <taxon>Bacteroidota</taxon>
        <taxon>Cytophagia</taxon>
        <taxon>Cytophagales</taxon>
        <taxon>Hymenobacteraceae</taxon>
        <taxon>Hymenobacter</taxon>
    </lineage>
</organism>
<keyword evidence="3" id="KW-0233">DNA recombination</keyword>
<dbReference type="Proteomes" id="UP000532746">
    <property type="component" value="Unassembled WGS sequence"/>
</dbReference>
<keyword evidence="1" id="KW-0229">DNA integration</keyword>
<evidence type="ECO:0000313" key="8">
    <source>
        <dbReference type="Proteomes" id="UP000532746"/>
    </source>
</evidence>
<keyword evidence="2" id="KW-0238">DNA-binding</keyword>
<dbReference type="PANTHER" id="PTHR30461">
    <property type="entry name" value="DNA-INVERTASE FROM LAMBDOID PROPHAGE"/>
    <property type="match status" value="1"/>
</dbReference>
<feature type="domain" description="Resolvase/invertase-type recombinase catalytic" evidence="6">
    <location>
        <begin position="4"/>
        <end position="140"/>
    </location>
</feature>
<sequence length="218" mass="23826">MKTYVTYLRVSTKVQGGDGLGIGAQRSTVNQFVGNSGTILKEFVEVESGSKNDRPQLHAAIAEAKSTRSRLVIAKLDRLSRNAAFIFTLRDTGVDFVACDMPDANTLTVGIFAVIAQHERETISLRTKAALGAKRAKGETLGKPENFTQVGRDKGRETQQQQAKEALSNVQAAHLIPLLLQQNKTLREVASILNQNGYRTRRGKEFTATQVMRLAAAV</sequence>
<dbReference type="PANTHER" id="PTHR30461:SF2">
    <property type="entry name" value="SERINE RECOMBINASE PINE-RELATED"/>
    <property type="match status" value="1"/>
</dbReference>
<evidence type="ECO:0000259" key="6">
    <source>
        <dbReference type="SMART" id="SM00857"/>
    </source>
</evidence>
<dbReference type="InterPro" id="IPR006119">
    <property type="entry name" value="Resolv_N"/>
</dbReference>
<reference evidence="7 8" key="1">
    <citation type="submission" date="2020-08" db="EMBL/GenBank/DDBJ databases">
        <title>Genomic Encyclopedia of Type Strains, Phase IV (KMG-IV): sequencing the most valuable type-strain genomes for metagenomic binning, comparative biology and taxonomic classification.</title>
        <authorList>
            <person name="Goeker M."/>
        </authorList>
    </citation>
    <scope>NUCLEOTIDE SEQUENCE [LARGE SCALE GENOMIC DNA]</scope>
    <source>
        <strain evidence="7 8">DSM 26718</strain>
    </source>
</reference>
<dbReference type="GO" id="GO:0003677">
    <property type="term" value="F:DNA binding"/>
    <property type="evidence" value="ECO:0007669"/>
    <property type="project" value="UniProtKB-KW"/>
</dbReference>